<evidence type="ECO:0000256" key="1">
    <source>
        <dbReference type="ARBA" id="ARBA00022553"/>
    </source>
</evidence>
<dbReference type="Gene3D" id="2.60.200.20">
    <property type="match status" value="1"/>
</dbReference>
<dbReference type="PANTHER" id="PTHR22683:SF1">
    <property type="entry name" value="TYPE VII SECRETION SYSTEM PROTEIN ESSC"/>
    <property type="match status" value="1"/>
</dbReference>
<feature type="binding site" evidence="4">
    <location>
        <begin position="884"/>
        <end position="891"/>
    </location>
    <ligand>
        <name>ATP</name>
        <dbReference type="ChEBI" id="CHEBI:30616"/>
    </ligand>
</feature>
<dbReference type="SMART" id="SM00240">
    <property type="entry name" value="FHA"/>
    <property type="match status" value="1"/>
</dbReference>
<dbReference type="Proteomes" id="UP000238083">
    <property type="component" value="Unassembled WGS sequence"/>
</dbReference>
<proteinExistence type="predicted"/>
<keyword evidence="3 4" id="KW-0067">ATP-binding</keyword>
<dbReference type="InterPro" id="IPR002543">
    <property type="entry name" value="FtsK_dom"/>
</dbReference>
<accession>A0A2T0R3W2</accession>
<protein>
    <submittedName>
        <fullName evidence="7">S-DNA-T family DNA segregation ATPase FtsK/SpoIIIE</fullName>
    </submittedName>
</protein>
<name>A0A2T0R3W2_9ACTN</name>
<comment type="caution">
    <text evidence="7">The sequence shown here is derived from an EMBL/GenBank/DDBJ whole genome shotgun (WGS) entry which is preliminary data.</text>
</comment>
<dbReference type="InterPro" id="IPR050206">
    <property type="entry name" value="FtsK/SpoIIIE/SftA"/>
</dbReference>
<dbReference type="GO" id="GO:0003677">
    <property type="term" value="F:DNA binding"/>
    <property type="evidence" value="ECO:0007669"/>
    <property type="project" value="InterPro"/>
</dbReference>
<dbReference type="InterPro" id="IPR008984">
    <property type="entry name" value="SMAD_FHA_dom_sf"/>
</dbReference>
<organism evidence="7 8">
    <name type="scientific">Kineococcus rhizosphaerae</name>
    <dbReference type="NCBI Taxonomy" id="559628"/>
    <lineage>
        <taxon>Bacteria</taxon>
        <taxon>Bacillati</taxon>
        <taxon>Actinomycetota</taxon>
        <taxon>Actinomycetes</taxon>
        <taxon>Kineosporiales</taxon>
        <taxon>Kineosporiaceae</taxon>
        <taxon>Kineococcus</taxon>
    </lineage>
</organism>
<dbReference type="Pfam" id="PF00498">
    <property type="entry name" value="FHA"/>
    <property type="match status" value="1"/>
</dbReference>
<evidence type="ECO:0000313" key="8">
    <source>
        <dbReference type="Proteomes" id="UP000238083"/>
    </source>
</evidence>
<dbReference type="InterPro" id="IPR027417">
    <property type="entry name" value="P-loop_NTPase"/>
</dbReference>
<feature type="domain" description="FHA" evidence="5">
    <location>
        <begin position="88"/>
        <end position="135"/>
    </location>
</feature>
<dbReference type="GO" id="GO:0005524">
    <property type="term" value="F:ATP binding"/>
    <property type="evidence" value="ECO:0007669"/>
    <property type="project" value="UniProtKB-UniRule"/>
</dbReference>
<keyword evidence="8" id="KW-1185">Reference proteome</keyword>
<dbReference type="SUPFAM" id="SSF49879">
    <property type="entry name" value="SMAD/FHA domain"/>
    <property type="match status" value="1"/>
</dbReference>
<dbReference type="PROSITE" id="PS50006">
    <property type="entry name" value="FHA_DOMAIN"/>
    <property type="match status" value="1"/>
</dbReference>
<dbReference type="PANTHER" id="PTHR22683">
    <property type="entry name" value="SPORULATION PROTEIN RELATED"/>
    <property type="match status" value="1"/>
</dbReference>
<evidence type="ECO:0000259" key="6">
    <source>
        <dbReference type="PROSITE" id="PS50901"/>
    </source>
</evidence>
<feature type="binding site" evidence="4">
    <location>
        <begin position="587"/>
        <end position="594"/>
    </location>
    <ligand>
        <name>ATP</name>
        <dbReference type="ChEBI" id="CHEBI:30616"/>
    </ligand>
</feature>
<dbReference type="InterPro" id="IPR003593">
    <property type="entry name" value="AAA+_ATPase"/>
</dbReference>
<keyword evidence="2 4" id="KW-0547">Nucleotide-binding</keyword>
<evidence type="ECO:0000256" key="2">
    <source>
        <dbReference type="ARBA" id="ARBA00022741"/>
    </source>
</evidence>
<dbReference type="EMBL" id="PVZF01000006">
    <property type="protein sequence ID" value="PRY14749.1"/>
    <property type="molecule type" value="Genomic_DNA"/>
</dbReference>
<evidence type="ECO:0000256" key="3">
    <source>
        <dbReference type="ARBA" id="ARBA00022840"/>
    </source>
</evidence>
<evidence type="ECO:0000313" key="7">
    <source>
        <dbReference type="EMBL" id="PRY14749.1"/>
    </source>
</evidence>
<dbReference type="CDD" id="cd00060">
    <property type="entry name" value="FHA"/>
    <property type="match status" value="1"/>
</dbReference>
<dbReference type="PROSITE" id="PS50901">
    <property type="entry name" value="FTSK"/>
    <property type="match status" value="2"/>
</dbReference>
<dbReference type="Gene3D" id="3.40.50.300">
    <property type="entry name" value="P-loop containing nucleotide triphosphate hydrolases"/>
    <property type="match status" value="3"/>
</dbReference>
<dbReference type="InterPro" id="IPR000253">
    <property type="entry name" value="FHA_dom"/>
</dbReference>
<dbReference type="SUPFAM" id="SSF52540">
    <property type="entry name" value="P-loop containing nucleoside triphosphate hydrolases"/>
    <property type="match status" value="3"/>
</dbReference>
<dbReference type="CDD" id="cd01127">
    <property type="entry name" value="TrwB_TraG_TraD_VirD4"/>
    <property type="match status" value="1"/>
</dbReference>
<evidence type="ECO:0000256" key="4">
    <source>
        <dbReference type="PROSITE-ProRule" id="PRU00289"/>
    </source>
</evidence>
<feature type="domain" description="FtsK" evidence="6">
    <location>
        <begin position="568"/>
        <end position="753"/>
    </location>
</feature>
<dbReference type="SMART" id="SM00382">
    <property type="entry name" value="AAA"/>
    <property type="match status" value="3"/>
</dbReference>
<sequence length="1271" mass="131631">MTVLGTDVEIEVPPGTTLSGAREAFEEVTGPWPGDWTGWVPGGPGAVLGLPPLLAGSSLPPNDSGEGELVVVAGPVAGERFSLMPGRHVVGRPGEGSVTVAVADPSVSRRHAELELSPSGAFTVRDLGSLNGTAVLHAGEREVVRRSTQIPPDAEFSIGHSVLRRGTPPVAAAVVHPDGAGHLLLNRAPRLLPTPGARRWTWPVADPLPEGPGFPWLGLLVPLAVAVVLAVVWTPVSLLLGVSSPVVAAGQWAGQRRRHRRLTARRTADVAAERARVRAEVDDAARREHAGRHALHPGAQHLAAQVTSRGDRLFTRSPGDVDHLSARLGLGDLPADTASLQGGPGTPVLAGVPVTVALDAGPVGFCGPAVGVVRLVVAQLAGWQSPADVRLVTGPGWEWARWLPHHVEVADGDLLGFPVAELRRRRDRREAAREPAVVVVLDPVGWWRGDARLVELLTDGPALGVHTICLGDGRADLPAQCRTVVDAAAGRVLTAQDRLPVRLDAVSEEWAEHLARGLAPVLDAAAASGGAVPADVRLLDLLGPPTVESLQRSWSRSTGLPAVLGAEASGVCAVDLVRDGPHALLAGTTGSGKSVLLTTLVVSLALARAPEHLQFVLVDYKGGAAFGECTRLPHVAGLVTDLDDQLADRVLRSLRAEVSRRERVLAAAGVGDVRDLPAGRLARLVVVVDEFRVLSQEVPEFVDGLVRLASVGRSLGVHLVLATQRPAGVVSPEIRANTDLRIALRVQDRADADDVVGDPRPAGFTVPGRAVLRGVAGLREFQTARLRGPAGGSGVRVRVVGDPAPAGDVDDLPAVVEVVRAAAAGRPRPPAPWLPPLPRSVPARDVPAGSGTRLVWGVLDLPDVQARASAGWDLAAGHHLLVVGGVRSGRTTALRRIVTEAAGVADVEVHVLDAGGGLLDLAGTGATGSVVTPQEPWRAARLLERVQEEVDRRRAQRAWSGHLLVVVDGWEAWSAALTAADPAAGVDPLLRLLREGSATGVRVVVAGDRQALTGAVSSTVGAVVLLRTADRTDTTLLGVRPAAFPRDAPPGRGLFVVDGVGHEVQVVLPGEPGERAGRVPRCAVAPLPERVAGLTGPAVGRGGDTGGPVVVEVDGVVLVTGPPGSGRTSALRAFAAAEARSGGRVVWAREEEPAVVGEVLASGGLVLLDDMHRPLPPAVEDVVTAALLGPRGPRFVVAGDGAELVAAFRGPAATVRAAARTVVLLGRDGRVPAEVVSRRPVVSPGPGPGAGFVVRDGRWTSVRIACPTVAP</sequence>
<keyword evidence="1" id="KW-0597">Phosphoprotein</keyword>
<dbReference type="Pfam" id="PF01580">
    <property type="entry name" value="FtsK_SpoIIIE"/>
    <property type="match status" value="1"/>
</dbReference>
<reference evidence="7 8" key="1">
    <citation type="submission" date="2018-03" db="EMBL/GenBank/DDBJ databases">
        <title>Genomic Encyclopedia of Archaeal and Bacterial Type Strains, Phase II (KMG-II): from individual species to whole genera.</title>
        <authorList>
            <person name="Goeker M."/>
        </authorList>
    </citation>
    <scope>NUCLEOTIDE SEQUENCE [LARGE SCALE GENOMIC DNA]</scope>
    <source>
        <strain evidence="7 8">DSM 19711</strain>
    </source>
</reference>
<evidence type="ECO:0000259" key="5">
    <source>
        <dbReference type="PROSITE" id="PS50006"/>
    </source>
</evidence>
<feature type="domain" description="FtsK" evidence="6">
    <location>
        <begin position="867"/>
        <end position="1039"/>
    </location>
</feature>
<gene>
    <name evidence="7" type="ORF">CLV37_106310</name>
</gene>
<dbReference type="AlphaFoldDB" id="A0A2T0R3W2"/>